<accession>M8C1V7</accession>
<dbReference type="InterPro" id="IPR053198">
    <property type="entry name" value="Gynoecium_Dev_Regulator"/>
</dbReference>
<dbReference type="PANTHER" id="PTHR31066">
    <property type="entry name" value="OS05G0427100 PROTEIN-RELATED"/>
    <property type="match status" value="1"/>
</dbReference>
<name>M8C1V7_AEGTA</name>
<dbReference type="PANTHER" id="PTHR31066:SF64">
    <property type="entry name" value="OS04G0284800 PROTEIN"/>
    <property type="match status" value="1"/>
</dbReference>
<dbReference type="EnsemblPlants" id="EMT28033">
    <property type="protein sequence ID" value="EMT28033"/>
    <property type="gene ID" value="F775_10957"/>
</dbReference>
<evidence type="ECO:0000313" key="1">
    <source>
        <dbReference type="EnsemblPlants" id="EMT28033"/>
    </source>
</evidence>
<dbReference type="AlphaFoldDB" id="M8C1V7"/>
<sequence length="96" mass="10748">MAADPQRRVKLMVSYGERIERAEGRPPRYIGGENLLLNVLSSVSTRGFHGLLAASAGFSDFSVKYCYSGEVLDSLCDVDTDEDLWDMPDLLLYRDL</sequence>
<organism evidence="1">
    <name type="scientific">Aegilops tauschii</name>
    <name type="common">Tausch's goatgrass</name>
    <name type="synonym">Aegilops squarrosa</name>
    <dbReference type="NCBI Taxonomy" id="37682"/>
    <lineage>
        <taxon>Eukaryota</taxon>
        <taxon>Viridiplantae</taxon>
        <taxon>Streptophyta</taxon>
        <taxon>Embryophyta</taxon>
        <taxon>Tracheophyta</taxon>
        <taxon>Spermatophyta</taxon>
        <taxon>Magnoliopsida</taxon>
        <taxon>Liliopsida</taxon>
        <taxon>Poales</taxon>
        <taxon>Poaceae</taxon>
        <taxon>BOP clade</taxon>
        <taxon>Pooideae</taxon>
        <taxon>Triticodae</taxon>
        <taxon>Triticeae</taxon>
        <taxon>Triticinae</taxon>
        <taxon>Aegilops</taxon>
    </lineage>
</organism>
<reference evidence="1" key="1">
    <citation type="submission" date="2015-06" db="UniProtKB">
        <authorList>
            <consortium name="EnsemblPlants"/>
        </authorList>
    </citation>
    <scope>IDENTIFICATION</scope>
</reference>
<proteinExistence type="predicted"/>
<protein>
    <submittedName>
        <fullName evidence="1">Uncharacterized protein</fullName>
    </submittedName>
</protein>